<reference evidence="3" key="1">
    <citation type="submission" date="2003-08" db="EMBL/GenBank/DDBJ databases">
        <authorList>
            <person name="Birren B."/>
            <person name="Nusbaum C."/>
            <person name="Abebe A."/>
            <person name="Abouelleil A."/>
            <person name="Adekoya E."/>
            <person name="Ait-zahra M."/>
            <person name="Allen N."/>
            <person name="Allen T."/>
            <person name="An P."/>
            <person name="Anderson M."/>
            <person name="Anderson S."/>
            <person name="Arachchi H."/>
            <person name="Armbruster J."/>
            <person name="Bachantsang P."/>
            <person name="Baldwin J."/>
            <person name="Barry A."/>
            <person name="Bayul T."/>
            <person name="Blitshsteyn B."/>
            <person name="Bloom T."/>
            <person name="Blye J."/>
            <person name="Boguslavskiy L."/>
            <person name="Borowsky M."/>
            <person name="Boukhgalter B."/>
            <person name="Brunache A."/>
            <person name="Butler J."/>
            <person name="Calixte N."/>
            <person name="Calvo S."/>
            <person name="Camarata J."/>
            <person name="Campo K."/>
            <person name="Chang J."/>
            <person name="Cheshatsang Y."/>
            <person name="Citroen M."/>
            <person name="Collymore A."/>
            <person name="Considine T."/>
            <person name="Cook A."/>
            <person name="Cooke P."/>
            <person name="Corum B."/>
            <person name="Cuomo C."/>
            <person name="David R."/>
            <person name="Dawoe T."/>
            <person name="Degray S."/>
            <person name="Dodge S."/>
            <person name="Dooley K."/>
            <person name="Dorje P."/>
            <person name="Dorjee K."/>
            <person name="Dorris L."/>
            <person name="Duffey N."/>
            <person name="Dupes A."/>
            <person name="Elkins T."/>
            <person name="Engels R."/>
            <person name="Erickson J."/>
            <person name="Farina A."/>
            <person name="Faro S."/>
            <person name="Ferreira P."/>
            <person name="Fischer H."/>
            <person name="Fitzgerald M."/>
            <person name="Foley K."/>
            <person name="Gage D."/>
            <person name="Galagan J."/>
            <person name="Gearin G."/>
            <person name="Gnerre S."/>
            <person name="Gnirke A."/>
            <person name="Goyette A."/>
            <person name="Graham J."/>
            <person name="Grandbois E."/>
            <person name="Gyaltsen K."/>
            <person name="Hafez N."/>
            <person name="Hagopian D."/>
            <person name="Hagos B."/>
            <person name="Hall J."/>
            <person name="Hatcher B."/>
            <person name="Heller A."/>
            <person name="Higgins H."/>
            <person name="Honan T."/>
            <person name="Horn A."/>
            <person name="Houde N."/>
            <person name="Hughes L."/>
            <person name="Hulme W."/>
            <person name="Husby E."/>
            <person name="Iliev I."/>
            <person name="Jaffe D."/>
            <person name="Jones C."/>
            <person name="Kamal M."/>
            <person name="Kamat A."/>
            <person name="Kamvysselis M."/>
            <person name="Karlsson E."/>
            <person name="Kells C."/>
            <person name="Kieu A."/>
            <person name="Kisner P."/>
            <person name="Kodira C."/>
            <person name="Kulbokas E."/>
            <person name="Labutti K."/>
            <person name="Lama D."/>
            <person name="Landers T."/>
            <person name="Leger J."/>
            <person name="Levine S."/>
            <person name="Lewis D."/>
            <person name="Lewis T."/>
            <person name="Lindblad-toh K."/>
            <person name="Liu X."/>
            <person name="Lokyitsang T."/>
            <person name="Lokyitsang Y."/>
            <person name="Lucien O."/>
            <person name="Lui A."/>
            <person name="Ma L.J."/>
            <person name="Mabbitt R."/>
            <person name="Macdonald J."/>
            <person name="Maclean C."/>
            <person name="Major J."/>
            <person name="Manning J."/>
            <person name="Marabella R."/>
            <person name="Maru K."/>
            <person name="Matthews C."/>
            <person name="Mauceli E."/>
            <person name="Mccarthy M."/>
            <person name="Mcdonough S."/>
            <person name="Mcghee T."/>
            <person name="Meldrim J."/>
            <person name="Meneus L."/>
            <person name="Mesirov J."/>
            <person name="Mihalev A."/>
            <person name="Mihova T."/>
            <person name="Mikkelsen T."/>
            <person name="Mlenga V."/>
            <person name="Moru K."/>
            <person name="Mozes J."/>
            <person name="Mulrain L."/>
            <person name="Munson G."/>
            <person name="Naylor J."/>
            <person name="Newes C."/>
            <person name="Nguyen C."/>
            <person name="Nguyen N."/>
            <person name="Nguyen T."/>
            <person name="Nicol R."/>
            <person name="Nielsen C."/>
            <person name="Nizzari M."/>
            <person name="Norbu C."/>
            <person name="Norbu N."/>
            <person name="O'donnell P."/>
            <person name="Okoawo O."/>
            <person name="O'leary S."/>
            <person name="Omotosho B."/>
            <person name="O'neill K."/>
            <person name="Osman S."/>
            <person name="Parker S."/>
            <person name="Perrin D."/>
            <person name="Phunkhang P."/>
            <person name="Piqani B."/>
            <person name="Purcell S."/>
            <person name="Rachupka T."/>
            <person name="Ramasamy U."/>
            <person name="Rameau R."/>
            <person name="Ray V."/>
            <person name="Raymond C."/>
            <person name="Retta R."/>
            <person name="Richardson S."/>
            <person name="Rise C."/>
            <person name="Rodriguez J."/>
            <person name="Rogers J."/>
            <person name="Rogov P."/>
            <person name="Rutman M."/>
            <person name="Schupbach R."/>
            <person name="Seaman C."/>
            <person name="Settipalli S."/>
            <person name="Sharpe T."/>
            <person name="Sheridan J."/>
            <person name="Sherpa N."/>
            <person name="Shi J."/>
            <person name="Smirnov S."/>
            <person name="Smith C."/>
            <person name="Sougnez C."/>
            <person name="Spencer B."/>
            <person name="Stalker J."/>
            <person name="Stange-thomann N."/>
            <person name="Stavropoulos S."/>
            <person name="Stetson K."/>
            <person name="Stone C."/>
            <person name="Stone S."/>
            <person name="Stubbs M."/>
            <person name="Talamas J."/>
            <person name="Tchuinga P."/>
            <person name="Tenzing P."/>
            <person name="Tesfaye S."/>
            <person name="Theodore J."/>
            <person name="Thoulutsang Y."/>
            <person name="Topham K."/>
            <person name="Towey S."/>
            <person name="Tsamla T."/>
            <person name="Tsomo N."/>
            <person name="Vallee D."/>
            <person name="Vassiliev H."/>
            <person name="Venkataraman V."/>
            <person name="Vinson J."/>
            <person name="Vo A."/>
            <person name="Wade C."/>
            <person name="Wang S."/>
            <person name="Wangchuk T."/>
            <person name="Wangdi T."/>
            <person name="Whittaker C."/>
            <person name="Wilkinson J."/>
            <person name="Wu Y."/>
            <person name="Wyman D."/>
            <person name="Yadav S."/>
            <person name="Yang S."/>
            <person name="Yang X."/>
            <person name="Yeager S."/>
            <person name="Yee E."/>
            <person name="Young G."/>
            <person name="Zainoun J."/>
            <person name="Zembeck L."/>
            <person name="Zimmer A."/>
            <person name="Zody M."/>
            <person name="Lander E."/>
        </authorList>
    </citation>
    <scope>NUCLEOTIDE SEQUENCE [LARGE SCALE GENOMIC DNA]</scope>
</reference>
<dbReference type="Ensembl" id="ENSCSAVT00000005350.1">
    <property type="protein sequence ID" value="ENSCSAVP00000005279.1"/>
    <property type="gene ID" value="ENSCSAVG00000003149.1"/>
</dbReference>
<reference evidence="2" key="2">
    <citation type="submission" date="2025-08" db="UniProtKB">
        <authorList>
            <consortium name="Ensembl"/>
        </authorList>
    </citation>
    <scope>IDENTIFICATION</scope>
</reference>
<sequence length="156" mass="17456">MFSCPQGNEVARNNASAVDNMSNQVDLVRDIEIDGRIFEQLKDPPGQKSQYILPGDTEREIYRLTTYIKFPLNSPVDVVLLAKFGFFYTGCGMNIESWSVGDDPTMDSWHFSACALVCGTEERNVPVTSFMGNPQKLKFTRDPRSTRPPIDIADPG</sequence>
<evidence type="ECO:0000313" key="2">
    <source>
        <dbReference type="Ensembl" id="ENSCSAVP00000005279.1"/>
    </source>
</evidence>
<evidence type="ECO:0000256" key="1">
    <source>
        <dbReference type="SAM" id="MobiDB-lite"/>
    </source>
</evidence>
<dbReference type="FunCoup" id="H2YIY0">
    <property type="interactions" value="1"/>
</dbReference>
<dbReference type="SUPFAM" id="SSF57924">
    <property type="entry name" value="Inhibitor of apoptosis (IAP) repeat"/>
    <property type="match status" value="1"/>
</dbReference>
<dbReference type="GeneTree" id="ENSGT00940000164164"/>
<reference evidence="2" key="3">
    <citation type="submission" date="2025-09" db="UniProtKB">
        <authorList>
            <consortium name="Ensembl"/>
        </authorList>
    </citation>
    <scope>IDENTIFICATION</scope>
</reference>
<dbReference type="InParanoid" id="H2YIY0"/>
<name>H2YIY0_CIOSA</name>
<feature type="region of interest" description="Disordered" evidence="1">
    <location>
        <begin position="135"/>
        <end position="156"/>
    </location>
</feature>
<dbReference type="HOGENOM" id="CLU_1690701_0_0_1"/>
<dbReference type="InterPro" id="IPR001370">
    <property type="entry name" value="BIR_rpt"/>
</dbReference>
<protein>
    <submittedName>
        <fullName evidence="2">Uncharacterized protein</fullName>
    </submittedName>
</protein>
<evidence type="ECO:0000313" key="3">
    <source>
        <dbReference type="Proteomes" id="UP000007875"/>
    </source>
</evidence>
<dbReference type="AlphaFoldDB" id="H2YIY0"/>
<organism evidence="2 3">
    <name type="scientific">Ciona savignyi</name>
    <name type="common">Pacific transparent sea squirt</name>
    <dbReference type="NCBI Taxonomy" id="51511"/>
    <lineage>
        <taxon>Eukaryota</taxon>
        <taxon>Metazoa</taxon>
        <taxon>Chordata</taxon>
        <taxon>Tunicata</taxon>
        <taxon>Ascidiacea</taxon>
        <taxon>Phlebobranchia</taxon>
        <taxon>Cionidae</taxon>
        <taxon>Ciona</taxon>
    </lineage>
</organism>
<keyword evidence="3" id="KW-1185">Reference proteome</keyword>
<dbReference type="SMART" id="SM00238">
    <property type="entry name" value="BIR"/>
    <property type="match status" value="1"/>
</dbReference>
<dbReference type="Gene3D" id="1.10.1170.10">
    <property type="entry name" value="Inhibitor Of Apoptosis Protein (2mihbC-IAP-1), Chain A"/>
    <property type="match status" value="1"/>
</dbReference>
<dbReference type="STRING" id="51511.ENSCSAVP00000005279"/>
<accession>H2YIY0</accession>
<dbReference type="Proteomes" id="UP000007875">
    <property type="component" value="Unassembled WGS sequence"/>
</dbReference>
<proteinExistence type="predicted"/>